<proteinExistence type="predicted"/>
<evidence type="ECO:0000313" key="1">
    <source>
        <dbReference type="EMBL" id="MFD1048040.1"/>
    </source>
</evidence>
<name>A0ABW3MG56_9PSEU</name>
<dbReference type="EMBL" id="JBHTIS010001369">
    <property type="protein sequence ID" value="MFD1048040.1"/>
    <property type="molecule type" value="Genomic_DNA"/>
</dbReference>
<comment type="caution">
    <text evidence="1">The sequence shown here is derived from an EMBL/GenBank/DDBJ whole genome shotgun (WGS) entry which is preliminary data.</text>
</comment>
<organism evidence="1 2">
    <name type="scientific">Kibdelosporangium lantanae</name>
    <dbReference type="NCBI Taxonomy" id="1497396"/>
    <lineage>
        <taxon>Bacteria</taxon>
        <taxon>Bacillati</taxon>
        <taxon>Actinomycetota</taxon>
        <taxon>Actinomycetes</taxon>
        <taxon>Pseudonocardiales</taxon>
        <taxon>Pseudonocardiaceae</taxon>
        <taxon>Kibdelosporangium</taxon>
    </lineage>
</organism>
<evidence type="ECO:0000313" key="2">
    <source>
        <dbReference type="Proteomes" id="UP001597045"/>
    </source>
</evidence>
<dbReference type="Proteomes" id="UP001597045">
    <property type="component" value="Unassembled WGS sequence"/>
</dbReference>
<accession>A0ABW3MG56</accession>
<reference evidence="2" key="1">
    <citation type="journal article" date="2019" name="Int. J. Syst. Evol. Microbiol.">
        <title>The Global Catalogue of Microorganisms (GCM) 10K type strain sequencing project: providing services to taxonomists for standard genome sequencing and annotation.</title>
        <authorList>
            <consortium name="The Broad Institute Genomics Platform"/>
            <consortium name="The Broad Institute Genome Sequencing Center for Infectious Disease"/>
            <person name="Wu L."/>
            <person name="Ma J."/>
        </authorList>
    </citation>
    <scope>NUCLEOTIDE SEQUENCE [LARGE SCALE GENOMIC DNA]</scope>
    <source>
        <strain evidence="2">JCM 31486</strain>
    </source>
</reference>
<protein>
    <submittedName>
        <fullName evidence="1">Uncharacterized protein</fullName>
    </submittedName>
</protein>
<keyword evidence="2" id="KW-1185">Reference proteome</keyword>
<sequence length="68" mass="6979">MVDGASGYSSGHRDVNWSALEHNYGDASDVPGLLRACASPDANTASGLADLANKLYHLAGCCAWVLAA</sequence>
<gene>
    <name evidence="1" type="ORF">ACFQ1S_22120</name>
</gene>